<gene>
    <name evidence="2" type="ORF">E9232_000281</name>
</gene>
<proteinExistence type="predicted"/>
<dbReference type="Pfam" id="PF04909">
    <property type="entry name" value="Amidohydro_2"/>
    <property type="match status" value="1"/>
</dbReference>
<keyword evidence="3" id="KW-1185">Reference proteome</keyword>
<reference evidence="2 3" key="1">
    <citation type="submission" date="2023-07" db="EMBL/GenBank/DDBJ databases">
        <title>Sorghum-associated microbial communities from plants grown in Nebraska, USA.</title>
        <authorList>
            <person name="Schachtman D."/>
        </authorList>
    </citation>
    <scope>NUCLEOTIDE SEQUENCE [LARGE SCALE GENOMIC DNA]</scope>
    <source>
        <strain evidence="2 3">584</strain>
    </source>
</reference>
<dbReference type="PROSITE" id="PS51257">
    <property type="entry name" value="PROKAR_LIPOPROTEIN"/>
    <property type="match status" value="1"/>
</dbReference>
<dbReference type="GO" id="GO:0016787">
    <property type="term" value="F:hydrolase activity"/>
    <property type="evidence" value="ECO:0007669"/>
    <property type="project" value="UniProtKB-KW"/>
</dbReference>
<feature type="domain" description="Amidohydrolase-related" evidence="1">
    <location>
        <begin position="295"/>
        <end position="535"/>
    </location>
</feature>
<dbReference type="InterPro" id="IPR032466">
    <property type="entry name" value="Metal_Hydrolase"/>
</dbReference>
<sequence>MSLDIDRRTFSKGALLISISGIAAACRPLLPPPPPLVVAGDIVDIHCHLFNGQDLPVVRFITKVVIPENETPEPRIAASRAVEDPSVLELVLQWFKDRLLHETPTAEQEIAYLKGEASLRSNATAAGAPDFAVSTLADVIQGRPPDGVGPRLAPDARSERFRTLLLDAAAQSGTMSLNRAAPRAEPDPREAALAAYESQSTIGVYLRWFTLFMQYRHSLAEQLTSALTNDGRKPVLLVPLMIDYSKWLGESVASSLRDQVEVFDLIARGRQASPAIHGMVAYDPLRAVYHQRRPDLQAEDPLSIVEDALESHGFLGVKLYPPMGFRAAGNTDGQGYPDLVAEELRGVAGLGRDLDDALDRLYGLCTRIEAPVIAHAAATQGAGRGYADRADPTYWLRVLKRWPGLRLCLAHQGRFGYRSLAPETAGQIYEDIIGRHISENPDTHLCMDISYLSEALRPGAENRKYYADSLKAWIGRYDRNAEHILFGTDWIMVGIEKAGAAYTRNVIWFLTEDCGLSADQLDRILRLNAGRYLGLRDGDATRRRLLEGFYSVNQMPETLLPPFA</sequence>
<dbReference type="EMBL" id="JAVDPW010000001">
    <property type="protein sequence ID" value="MDR6287782.1"/>
    <property type="molecule type" value="Genomic_DNA"/>
</dbReference>
<dbReference type="RefSeq" id="WP_309791691.1">
    <property type="nucleotide sequence ID" value="NZ_JAVDPW010000001.1"/>
</dbReference>
<protein>
    <submittedName>
        <fullName evidence="2">TIM-barrel fold metal-dependent hydrolase</fullName>
    </submittedName>
</protein>
<keyword evidence="2" id="KW-0378">Hydrolase</keyword>
<accession>A0ABU1JGN3</accession>
<dbReference type="SUPFAM" id="SSF51556">
    <property type="entry name" value="Metallo-dependent hydrolases"/>
    <property type="match status" value="1"/>
</dbReference>
<organism evidence="2 3">
    <name type="scientific">Inquilinus ginsengisoli</name>
    <dbReference type="NCBI Taxonomy" id="363840"/>
    <lineage>
        <taxon>Bacteria</taxon>
        <taxon>Pseudomonadati</taxon>
        <taxon>Pseudomonadota</taxon>
        <taxon>Alphaproteobacteria</taxon>
        <taxon>Rhodospirillales</taxon>
        <taxon>Rhodospirillaceae</taxon>
        <taxon>Inquilinus</taxon>
    </lineage>
</organism>
<evidence type="ECO:0000313" key="2">
    <source>
        <dbReference type="EMBL" id="MDR6287782.1"/>
    </source>
</evidence>
<dbReference type="Gene3D" id="3.20.20.140">
    <property type="entry name" value="Metal-dependent hydrolases"/>
    <property type="match status" value="1"/>
</dbReference>
<dbReference type="InterPro" id="IPR006680">
    <property type="entry name" value="Amidohydro-rel"/>
</dbReference>
<evidence type="ECO:0000259" key="1">
    <source>
        <dbReference type="Pfam" id="PF04909"/>
    </source>
</evidence>
<dbReference type="Proteomes" id="UP001262410">
    <property type="component" value="Unassembled WGS sequence"/>
</dbReference>
<evidence type="ECO:0000313" key="3">
    <source>
        <dbReference type="Proteomes" id="UP001262410"/>
    </source>
</evidence>
<name>A0ABU1JGN3_9PROT</name>
<comment type="caution">
    <text evidence="2">The sequence shown here is derived from an EMBL/GenBank/DDBJ whole genome shotgun (WGS) entry which is preliminary data.</text>
</comment>